<comment type="caution">
    <text evidence="1">The sequence shown here is derived from an EMBL/GenBank/DDBJ whole genome shotgun (WGS) entry which is preliminary data.</text>
</comment>
<evidence type="ECO:0000313" key="1">
    <source>
        <dbReference type="EMBL" id="CAG8642037.1"/>
    </source>
</evidence>
<evidence type="ECO:0000313" key="2">
    <source>
        <dbReference type="Proteomes" id="UP000789706"/>
    </source>
</evidence>
<sequence>EIRIQILNPYTAKNEFDHTMIKYIGKVLIDLIKHNVEPMHEHLIEMSGAPTDFLKNHPIDDSHKTLWERIDSLNAILLTFLNYDIQFT</sequence>
<feature type="non-terminal residue" evidence="1">
    <location>
        <position position="88"/>
    </location>
</feature>
<name>A0A9N9DKS8_9GLOM</name>
<proteinExistence type="predicted"/>
<organism evidence="1 2">
    <name type="scientific">Diversispora eburnea</name>
    <dbReference type="NCBI Taxonomy" id="1213867"/>
    <lineage>
        <taxon>Eukaryota</taxon>
        <taxon>Fungi</taxon>
        <taxon>Fungi incertae sedis</taxon>
        <taxon>Mucoromycota</taxon>
        <taxon>Glomeromycotina</taxon>
        <taxon>Glomeromycetes</taxon>
        <taxon>Diversisporales</taxon>
        <taxon>Diversisporaceae</taxon>
        <taxon>Diversispora</taxon>
    </lineage>
</organism>
<keyword evidence="2" id="KW-1185">Reference proteome</keyword>
<protein>
    <submittedName>
        <fullName evidence="1">7367_t:CDS:1</fullName>
    </submittedName>
</protein>
<dbReference type="AlphaFoldDB" id="A0A9N9DKS8"/>
<reference evidence="1" key="1">
    <citation type="submission" date="2021-06" db="EMBL/GenBank/DDBJ databases">
        <authorList>
            <person name="Kallberg Y."/>
            <person name="Tangrot J."/>
            <person name="Rosling A."/>
        </authorList>
    </citation>
    <scope>NUCLEOTIDE SEQUENCE</scope>
    <source>
        <strain evidence="1">AZ414A</strain>
    </source>
</reference>
<dbReference type="EMBL" id="CAJVPK010005121">
    <property type="protein sequence ID" value="CAG8642037.1"/>
    <property type="molecule type" value="Genomic_DNA"/>
</dbReference>
<dbReference type="OrthoDB" id="2442088at2759"/>
<gene>
    <name evidence="1" type="ORF">DEBURN_LOCUS11193</name>
</gene>
<dbReference type="Proteomes" id="UP000789706">
    <property type="component" value="Unassembled WGS sequence"/>
</dbReference>
<accession>A0A9N9DKS8</accession>